<evidence type="ECO:0000313" key="3">
    <source>
        <dbReference type="Proteomes" id="UP000203422"/>
    </source>
</evidence>
<protein>
    <submittedName>
        <fullName evidence="2">Uncharacterized protein</fullName>
    </submittedName>
</protein>
<dbReference type="OrthoDB" id="41115at10239"/>
<name>A0A160DDX6_9CAUD</name>
<gene>
    <name evidence="2" type="primary">30</name>
    <name evidence="2" type="ORF">PBI_DEMOSTHENES_30</name>
</gene>
<dbReference type="Proteomes" id="UP000203422">
    <property type="component" value="Segment"/>
</dbReference>
<dbReference type="RefSeq" id="YP_009276741.1">
    <property type="nucleotide sequence ID" value="NC_030944.1"/>
</dbReference>
<feature type="region of interest" description="Disordered" evidence="1">
    <location>
        <begin position="51"/>
        <end position="76"/>
    </location>
</feature>
<sequence>MVHQEQKTITFDCRPGYTFRLTLGHPDFGENWISMECLDENFNVVPGVNGGFRGPGVHQPQPAGLTPEPEPEQNEA</sequence>
<reference evidence="2 3" key="1">
    <citation type="submission" date="2016-03" db="EMBL/GenBank/DDBJ databases">
        <authorList>
            <person name="Rimple P."/>
            <person name="Montgomery M.T."/>
            <person name="Guerrero C.A."/>
            <person name="Mavrich T.N."/>
            <person name="Pope W.H."/>
            <person name="Garlena R.A."/>
            <person name="Russell D.A."/>
            <person name="Jacobs-Sera D."/>
            <person name="Hendrix R.W."/>
            <person name="Hatfull G.F."/>
        </authorList>
    </citation>
    <scope>NUCLEOTIDE SEQUENCE [LARGE SCALE GENOMIC DNA]</scope>
</reference>
<dbReference type="KEGG" id="vg:28803061"/>
<dbReference type="GeneID" id="28803061"/>
<evidence type="ECO:0000313" key="2">
    <source>
        <dbReference type="EMBL" id="ANA86000.1"/>
    </source>
</evidence>
<dbReference type="EMBL" id="KU998242">
    <property type="protein sequence ID" value="ANA86000.1"/>
    <property type="molecule type" value="Genomic_DNA"/>
</dbReference>
<proteinExistence type="predicted"/>
<keyword evidence="3" id="KW-1185">Reference proteome</keyword>
<accession>A0A160DDX6</accession>
<organism evidence="2 3">
    <name type="scientific">Gordonia phage Demosthenes</name>
    <dbReference type="NCBI Taxonomy" id="1838067"/>
    <lineage>
        <taxon>Viruses</taxon>
        <taxon>Duplodnaviria</taxon>
        <taxon>Heunggongvirae</taxon>
        <taxon>Uroviricota</taxon>
        <taxon>Caudoviricetes</taxon>
        <taxon>Demosthenesvirus</taxon>
        <taxon>Demosthenesvirus demosthenes</taxon>
    </lineage>
</organism>
<evidence type="ECO:0000256" key="1">
    <source>
        <dbReference type="SAM" id="MobiDB-lite"/>
    </source>
</evidence>